<evidence type="ECO:0000256" key="1">
    <source>
        <dbReference type="SAM" id="MobiDB-lite"/>
    </source>
</evidence>
<proteinExistence type="predicted"/>
<accession>A0ABD0PRV9</accession>
<evidence type="ECO:0000313" key="2">
    <source>
        <dbReference type="EMBL" id="KAL0176166.1"/>
    </source>
</evidence>
<gene>
    <name evidence="2" type="ORF">M9458_028496</name>
</gene>
<comment type="caution">
    <text evidence="2">The sequence shown here is derived from an EMBL/GenBank/DDBJ whole genome shotgun (WGS) entry which is preliminary data.</text>
</comment>
<reference evidence="2 3" key="1">
    <citation type="submission" date="2024-05" db="EMBL/GenBank/DDBJ databases">
        <title>Genome sequencing and assembly of Indian major carp, Cirrhinus mrigala (Hamilton, 1822).</title>
        <authorList>
            <person name="Mohindra V."/>
            <person name="Chowdhury L.M."/>
            <person name="Lal K."/>
            <person name="Jena J.K."/>
        </authorList>
    </citation>
    <scope>NUCLEOTIDE SEQUENCE [LARGE SCALE GENOMIC DNA]</scope>
    <source>
        <strain evidence="2">CM1030</strain>
        <tissue evidence="2">Blood</tissue>
    </source>
</reference>
<sequence>MEYKHEPARRGDSWGGPTTTTSSTLNKTGANTSLERHSTNILEKDDHCGVKAKPGLTSRQMERKT</sequence>
<evidence type="ECO:0000313" key="3">
    <source>
        <dbReference type="Proteomes" id="UP001529510"/>
    </source>
</evidence>
<name>A0ABD0PRV9_CIRMR</name>
<feature type="non-terminal residue" evidence="2">
    <location>
        <position position="65"/>
    </location>
</feature>
<organism evidence="2 3">
    <name type="scientific">Cirrhinus mrigala</name>
    <name type="common">Mrigala</name>
    <dbReference type="NCBI Taxonomy" id="683832"/>
    <lineage>
        <taxon>Eukaryota</taxon>
        <taxon>Metazoa</taxon>
        <taxon>Chordata</taxon>
        <taxon>Craniata</taxon>
        <taxon>Vertebrata</taxon>
        <taxon>Euteleostomi</taxon>
        <taxon>Actinopterygii</taxon>
        <taxon>Neopterygii</taxon>
        <taxon>Teleostei</taxon>
        <taxon>Ostariophysi</taxon>
        <taxon>Cypriniformes</taxon>
        <taxon>Cyprinidae</taxon>
        <taxon>Labeoninae</taxon>
        <taxon>Labeonini</taxon>
        <taxon>Cirrhinus</taxon>
    </lineage>
</organism>
<feature type="compositionally biased region" description="Basic and acidic residues" evidence="1">
    <location>
        <begin position="1"/>
        <end position="12"/>
    </location>
</feature>
<dbReference type="AlphaFoldDB" id="A0ABD0PRV9"/>
<dbReference type="Proteomes" id="UP001529510">
    <property type="component" value="Unassembled WGS sequence"/>
</dbReference>
<feature type="region of interest" description="Disordered" evidence="1">
    <location>
        <begin position="1"/>
        <end position="38"/>
    </location>
</feature>
<keyword evidence="3" id="KW-1185">Reference proteome</keyword>
<protein>
    <submittedName>
        <fullName evidence="2">Uncharacterized protein</fullName>
    </submittedName>
</protein>
<dbReference type="EMBL" id="JAMKFB020000014">
    <property type="protein sequence ID" value="KAL0176166.1"/>
    <property type="molecule type" value="Genomic_DNA"/>
</dbReference>